<keyword evidence="3" id="KW-1185">Reference proteome</keyword>
<feature type="signal peptide" evidence="1">
    <location>
        <begin position="1"/>
        <end position="18"/>
    </location>
</feature>
<proteinExistence type="predicted"/>
<evidence type="ECO:0000256" key="1">
    <source>
        <dbReference type="SAM" id="SignalP"/>
    </source>
</evidence>
<dbReference type="Proteomes" id="UP001295740">
    <property type="component" value="Unassembled WGS sequence"/>
</dbReference>
<protein>
    <submittedName>
        <fullName evidence="2">Uu.00g033950.m01.CDS01</fullName>
    </submittedName>
</protein>
<dbReference type="EMBL" id="CAUWAG010000003">
    <property type="protein sequence ID" value="CAJ2500542.1"/>
    <property type="molecule type" value="Genomic_DNA"/>
</dbReference>
<dbReference type="AlphaFoldDB" id="A0AAI8V9G4"/>
<evidence type="ECO:0000313" key="3">
    <source>
        <dbReference type="Proteomes" id="UP001295740"/>
    </source>
</evidence>
<feature type="chain" id="PRO_5042466639" evidence="1">
    <location>
        <begin position="19"/>
        <end position="121"/>
    </location>
</feature>
<keyword evidence="1" id="KW-0732">Signal</keyword>
<evidence type="ECO:0000313" key="2">
    <source>
        <dbReference type="EMBL" id="CAJ2500542.1"/>
    </source>
</evidence>
<gene>
    <name evidence="2" type="ORF">KHLLAP_LOCUS1010</name>
</gene>
<name>A0AAI8V9G4_9PEZI</name>
<sequence>MQLSILAVATNLLALSSATPANPLFAGHNECDYTGVVGGIRYTGTCTKAGNYGAGNCNLPDNGGSYGCDFQWHNNEAMTPCGDNGDDATQSQFACKNDGDACWMYSYASNSTYLVVHCTNQ</sequence>
<reference evidence="2" key="1">
    <citation type="submission" date="2023-10" db="EMBL/GenBank/DDBJ databases">
        <authorList>
            <person name="Hackl T."/>
        </authorList>
    </citation>
    <scope>NUCLEOTIDE SEQUENCE</scope>
</reference>
<organism evidence="2 3">
    <name type="scientific">Anthostomella pinea</name>
    <dbReference type="NCBI Taxonomy" id="933095"/>
    <lineage>
        <taxon>Eukaryota</taxon>
        <taxon>Fungi</taxon>
        <taxon>Dikarya</taxon>
        <taxon>Ascomycota</taxon>
        <taxon>Pezizomycotina</taxon>
        <taxon>Sordariomycetes</taxon>
        <taxon>Xylariomycetidae</taxon>
        <taxon>Xylariales</taxon>
        <taxon>Xylariaceae</taxon>
        <taxon>Anthostomella</taxon>
    </lineage>
</organism>
<accession>A0AAI8V9G4</accession>
<comment type="caution">
    <text evidence="2">The sequence shown here is derived from an EMBL/GenBank/DDBJ whole genome shotgun (WGS) entry which is preliminary data.</text>
</comment>